<keyword evidence="1" id="KW-1133">Transmembrane helix</keyword>
<evidence type="ECO:0000313" key="4">
    <source>
        <dbReference type="WBParaSite" id="ACRNAN_scaffold6880.g7533.t1"/>
    </source>
</evidence>
<dbReference type="InterPro" id="IPR019172">
    <property type="entry name" value="Osteopetrosis-assoc_TM_1"/>
</dbReference>
<proteinExistence type="predicted"/>
<keyword evidence="1" id="KW-0812">Transmembrane</keyword>
<reference evidence="4" key="1">
    <citation type="submission" date="2022-11" db="UniProtKB">
        <authorList>
            <consortium name="WormBaseParasite"/>
        </authorList>
    </citation>
    <scope>IDENTIFICATION</scope>
</reference>
<dbReference type="AlphaFoldDB" id="A0A914EAU5"/>
<keyword evidence="2" id="KW-0732">Signal</keyword>
<feature type="transmembrane region" description="Helical" evidence="1">
    <location>
        <begin position="230"/>
        <end position="249"/>
    </location>
</feature>
<organism evidence="3 4">
    <name type="scientific">Acrobeloides nanus</name>
    <dbReference type="NCBI Taxonomy" id="290746"/>
    <lineage>
        <taxon>Eukaryota</taxon>
        <taxon>Metazoa</taxon>
        <taxon>Ecdysozoa</taxon>
        <taxon>Nematoda</taxon>
        <taxon>Chromadorea</taxon>
        <taxon>Rhabditida</taxon>
        <taxon>Tylenchina</taxon>
        <taxon>Cephalobomorpha</taxon>
        <taxon>Cephaloboidea</taxon>
        <taxon>Cephalobidae</taxon>
        <taxon>Acrobeloides</taxon>
    </lineage>
</organism>
<dbReference type="Proteomes" id="UP000887540">
    <property type="component" value="Unplaced"/>
</dbReference>
<keyword evidence="1" id="KW-0472">Membrane</keyword>
<dbReference type="WBParaSite" id="ACRNAN_scaffold6880.g7533.t1">
    <property type="protein sequence ID" value="ACRNAN_scaffold6880.g7533.t1"/>
    <property type="gene ID" value="ACRNAN_scaffold6880.g7533"/>
</dbReference>
<accession>A0A914EAU5</accession>
<feature type="signal peptide" evidence="2">
    <location>
        <begin position="1"/>
        <end position="22"/>
    </location>
</feature>
<evidence type="ECO:0000313" key="3">
    <source>
        <dbReference type="Proteomes" id="UP000887540"/>
    </source>
</evidence>
<dbReference type="PANTHER" id="PTHR15644">
    <property type="entry name" value="OSTEOPETROSIS ASSOCIATED TRANSMEMBRANE PROTEIN 1"/>
    <property type="match status" value="1"/>
</dbReference>
<dbReference type="Pfam" id="PF09777">
    <property type="entry name" value="OSTMP1"/>
    <property type="match status" value="1"/>
</dbReference>
<keyword evidence="3" id="KW-1185">Reference proteome</keyword>
<dbReference type="GO" id="GO:0005829">
    <property type="term" value="C:cytosol"/>
    <property type="evidence" value="ECO:0007669"/>
    <property type="project" value="TreeGrafter"/>
</dbReference>
<name>A0A914EAU5_9BILA</name>
<protein>
    <submittedName>
        <fullName evidence="4">Osteopetrosis-associated transmembrane protein 1</fullName>
    </submittedName>
</protein>
<evidence type="ECO:0000256" key="1">
    <source>
        <dbReference type="SAM" id="Phobius"/>
    </source>
</evidence>
<evidence type="ECO:0000256" key="2">
    <source>
        <dbReference type="SAM" id="SignalP"/>
    </source>
</evidence>
<dbReference type="PANTHER" id="PTHR15644:SF2">
    <property type="entry name" value="OSTEOPETROSIS-ASSOCIATED TRANSMEMBRANE PROTEIN 1"/>
    <property type="match status" value="1"/>
</dbReference>
<sequence>MTIRILLLYVFIVLYSSNIVESLNETWDLDGPCQHYIQDLAEVQSRMVKCASNYSSPPKVCTNCVEQYIAFKQMEYTTHHLDNVTSLDNKTCTNVIYGNYLVSYSHEISESLTRRIWENSRCSSCLKITWDFEGNKSTYSYDDQTLQFQNHLYSWRECVTNFTDPENLSNVCPNCEQTFNELFEYYWKIYTEPNVDFCLDVETTMNDTMNIWHNVWQCPDDTKKDRHHDVMMVAFSVSIFVVIIGIFYAGSYIQTERAKPSLVRYSRLEAPRGERSRLLSSSTMTTSARI</sequence>
<feature type="chain" id="PRO_5037181987" evidence="2">
    <location>
        <begin position="23"/>
        <end position="290"/>
    </location>
</feature>